<dbReference type="GO" id="GO:0000155">
    <property type="term" value="F:phosphorelay sensor kinase activity"/>
    <property type="evidence" value="ECO:0007669"/>
    <property type="project" value="InterPro"/>
</dbReference>
<dbReference type="RefSeq" id="WP_051790010.1">
    <property type="nucleotide sequence ID" value="NZ_CP013251.1"/>
</dbReference>
<evidence type="ECO:0000256" key="12">
    <source>
        <dbReference type="ARBA" id="ARBA00022989"/>
    </source>
</evidence>
<proteinExistence type="predicted"/>
<dbReference type="InterPro" id="IPR005467">
    <property type="entry name" value="His_kinase_dom"/>
</dbReference>
<keyword evidence="12 15" id="KW-1133">Transmembrane helix</keyword>
<keyword evidence="9" id="KW-0547">Nucleotide-binding</keyword>
<evidence type="ECO:0000256" key="14">
    <source>
        <dbReference type="ARBA" id="ARBA00023136"/>
    </source>
</evidence>
<dbReference type="OrthoDB" id="9804645at2"/>
<dbReference type="STRING" id="570277.EZMO1_3632"/>
<evidence type="ECO:0000256" key="8">
    <source>
        <dbReference type="ARBA" id="ARBA00022692"/>
    </source>
</evidence>
<dbReference type="SUPFAM" id="SSF55874">
    <property type="entry name" value="ATPase domain of HSP90 chaperone/DNA topoisomerase II/histidine kinase"/>
    <property type="match status" value="1"/>
</dbReference>
<dbReference type="EMBL" id="CP013251">
    <property type="protein sequence ID" value="AMO57611.1"/>
    <property type="molecule type" value="Genomic_DNA"/>
</dbReference>
<dbReference type="CDD" id="cd06225">
    <property type="entry name" value="HAMP"/>
    <property type="match status" value="1"/>
</dbReference>
<comment type="subcellular location">
    <subcellularLocation>
        <location evidence="2">Cell inner membrane</location>
        <topology evidence="2">Multi-pass membrane protein</topology>
    </subcellularLocation>
</comment>
<dbReference type="EC" id="2.7.13.3" evidence="3"/>
<evidence type="ECO:0000256" key="7">
    <source>
        <dbReference type="ARBA" id="ARBA00022679"/>
    </source>
</evidence>
<dbReference type="GO" id="GO:0005886">
    <property type="term" value="C:plasma membrane"/>
    <property type="evidence" value="ECO:0007669"/>
    <property type="project" value="UniProtKB-SubCell"/>
</dbReference>
<dbReference type="PRINTS" id="PR00344">
    <property type="entry name" value="BCTRLSENSOR"/>
</dbReference>
<dbReference type="Gene3D" id="1.10.287.130">
    <property type="match status" value="1"/>
</dbReference>
<dbReference type="InterPro" id="IPR036097">
    <property type="entry name" value="HisK_dim/P_sf"/>
</dbReference>
<evidence type="ECO:0000313" key="19">
    <source>
        <dbReference type="Proteomes" id="UP000071065"/>
    </source>
</evidence>
<dbReference type="SMART" id="SM00387">
    <property type="entry name" value="HATPase_c"/>
    <property type="match status" value="1"/>
</dbReference>
<evidence type="ECO:0000259" key="17">
    <source>
        <dbReference type="PROSITE" id="PS50885"/>
    </source>
</evidence>
<evidence type="ECO:0000256" key="4">
    <source>
        <dbReference type="ARBA" id="ARBA00022475"/>
    </source>
</evidence>
<evidence type="ECO:0000259" key="16">
    <source>
        <dbReference type="PROSITE" id="PS50109"/>
    </source>
</evidence>
<dbReference type="PROSITE" id="PS50109">
    <property type="entry name" value="HIS_KIN"/>
    <property type="match status" value="1"/>
</dbReference>
<protein>
    <recommendedName>
        <fullName evidence="3">histidine kinase</fullName>
        <ecNumber evidence="3">2.7.13.3</ecNumber>
    </recommendedName>
</protein>
<keyword evidence="7" id="KW-0808">Transferase</keyword>
<evidence type="ECO:0000256" key="5">
    <source>
        <dbReference type="ARBA" id="ARBA00022519"/>
    </source>
</evidence>
<evidence type="ECO:0000256" key="3">
    <source>
        <dbReference type="ARBA" id="ARBA00012438"/>
    </source>
</evidence>
<keyword evidence="4" id="KW-1003">Cell membrane</keyword>
<dbReference type="PATRIC" id="fig|570277.3.peg.3917"/>
<dbReference type="InterPro" id="IPR036890">
    <property type="entry name" value="HATPase_C_sf"/>
</dbReference>
<dbReference type="InterPro" id="IPR003661">
    <property type="entry name" value="HisK_dim/P_dom"/>
</dbReference>
<reference evidence="18 19" key="1">
    <citation type="journal article" date="2016" name="Front. Microbiol.">
        <title>Genomic Insight into the Host-Endosymbiont Relationship of Endozoicomonas montiporae CL-33(T) with its Coral Host.</title>
        <authorList>
            <person name="Ding J.-Y."/>
            <person name="Shiu J.-H."/>
            <person name="Chen W.-M."/>
            <person name="Chiang Y.-R."/>
            <person name="Tang S.-L."/>
        </authorList>
    </citation>
    <scope>NUCLEOTIDE SEQUENCE [LARGE SCALE GENOMIC DNA]</scope>
    <source>
        <strain evidence="18 19">CL-33</strain>
    </source>
</reference>
<feature type="transmembrane region" description="Helical" evidence="15">
    <location>
        <begin position="237"/>
        <end position="257"/>
    </location>
</feature>
<keyword evidence="5" id="KW-0997">Cell inner membrane</keyword>
<evidence type="ECO:0000256" key="11">
    <source>
        <dbReference type="ARBA" id="ARBA00022840"/>
    </source>
</evidence>
<keyword evidence="10 18" id="KW-0418">Kinase</keyword>
<feature type="domain" description="Histidine kinase" evidence="16">
    <location>
        <begin position="315"/>
        <end position="514"/>
    </location>
</feature>
<accession>A0A142BFT5</accession>
<organism evidence="18 19">
    <name type="scientific">Endozoicomonas montiporae CL-33</name>
    <dbReference type="NCBI Taxonomy" id="570277"/>
    <lineage>
        <taxon>Bacteria</taxon>
        <taxon>Pseudomonadati</taxon>
        <taxon>Pseudomonadota</taxon>
        <taxon>Gammaproteobacteria</taxon>
        <taxon>Oceanospirillales</taxon>
        <taxon>Endozoicomonadaceae</taxon>
        <taxon>Endozoicomonas</taxon>
    </lineage>
</organism>
<gene>
    <name evidence="18" type="ORF">EZMO1_3632</name>
</gene>
<dbReference type="Gene3D" id="3.30.565.10">
    <property type="entry name" value="Histidine kinase-like ATPase, C-terminal domain"/>
    <property type="match status" value="1"/>
</dbReference>
<dbReference type="Pfam" id="PF00672">
    <property type="entry name" value="HAMP"/>
    <property type="match status" value="1"/>
</dbReference>
<evidence type="ECO:0000256" key="9">
    <source>
        <dbReference type="ARBA" id="ARBA00022741"/>
    </source>
</evidence>
<keyword evidence="8 15" id="KW-0812">Transmembrane</keyword>
<dbReference type="CDD" id="cd00075">
    <property type="entry name" value="HATPase"/>
    <property type="match status" value="1"/>
</dbReference>
<evidence type="ECO:0000256" key="2">
    <source>
        <dbReference type="ARBA" id="ARBA00004429"/>
    </source>
</evidence>
<dbReference type="AlphaFoldDB" id="A0A142BFT5"/>
<dbReference type="Proteomes" id="UP000071065">
    <property type="component" value="Chromosome"/>
</dbReference>
<keyword evidence="14 15" id="KW-0472">Membrane</keyword>
<dbReference type="PROSITE" id="PS50885">
    <property type="entry name" value="HAMP"/>
    <property type="match status" value="1"/>
</dbReference>
<sequence length="514" mass="57892">MTEFVDVHAEAASGQGGVSKPAGHKSTRTGWRRLASQGRALLPDSLPGRFFMFMLLLVFASQLMISVVWNYQTRTTQEKALENVVFNMAMRVSSTIEYFDSLPNRYRHIILDQLRDMGGTRYFVTLNRDFIEIDELARTRSKDIVINGFQDTLDAFHANGDISIAFSAPETLRVFNNDTYLMELTESWGQHALIVEPLSLPILVIQVPVSNNEWLYLATLMPDYAIMSSSLPVDLQLIYLFALTVLLLFGSWMIYVLTRPVKQLSKAAENFGRSFEPVYLPEKGAIEFKTTAGAFNRMQRNIQHFLNDRKQLFSGISHDLKTPLTRLRLRAEMLDDDDERQGFVEDIDHLDMMVRSALQMVRDTDIHENPEPVDLKQVLENIARAGQSVGQKISLKYHEHELVTGKPLALRRCLENLIDNAVVYGGNADVSLSIEEGQNLIVIRDKGPGLPEGMEEEVFQPYRRFEHGQACNPGGNGLGLITARHLAGTHGGDLSLRNHPEGGLEVTLTIPFDS</sequence>
<dbReference type="SMART" id="SM00388">
    <property type="entry name" value="HisKA"/>
    <property type="match status" value="1"/>
</dbReference>
<keyword evidence="6" id="KW-0597">Phosphoprotein</keyword>
<evidence type="ECO:0000256" key="13">
    <source>
        <dbReference type="ARBA" id="ARBA00023012"/>
    </source>
</evidence>
<dbReference type="CDD" id="cd00082">
    <property type="entry name" value="HisKA"/>
    <property type="match status" value="1"/>
</dbReference>
<dbReference type="KEGG" id="emp:EZMO1_3632"/>
<evidence type="ECO:0000256" key="6">
    <source>
        <dbReference type="ARBA" id="ARBA00022553"/>
    </source>
</evidence>
<name>A0A142BFT5_9GAMM</name>
<evidence type="ECO:0000313" key="18">
    <source>
        <dbReference type="EMBL" id="AMO57611.1"/>
    </source>
</evidence>
<dbReference type="InterPro" id="IPR050980">
    <property type="entry name" value="2C_sensor_his_kinase"/>
</dbReference>
<dbReference type="PANTHER" id="PTHR44936">
    <property type="entry name" value="SENSOR PROTEIN CREC"/>
    <property type="match status" value="1"/>
</dbReference>
<keyword evidence="11" id="KW-0067">ATP-binding</keyword>
<dbReference type="GO" id="GO:0005524">
    <property type="term" value="F:ATP binding"/>
    <property type="evidence" value="ECO:0007669"/>
    <property type="project" value="UniProtKB-KW"/>
</dbReference>
<comment type="catalytic activity">
    <reaction evidence="1">
        <text>ATP + protein L-histidine = ADP + protein N-phospho-L-histidine.</text>
        <dbReference type="EC" id="2.7.13.3"/>
    </reaction>
</comment>
<dbReference type="SUPFAM" id="SSF47384">
    <property type="entry name" value="Homodimeric domain of signal transducing histidine kinase"/>
    <property type="match status" value="1"/>
</dbReference>
<dbReference type="InterPro" id="IPR004358">
    <property type="entry name" value="Sig_transdc_His_kin-like_C"/>
</dbReference>
<dbReference type="Pfam" id="PF02518">
    <property type="entry name" value="HATPase_c"/>
    <property type="match status" value="1"/>
</dbReference>
<dbReference type="InterPro" id="IPR003594">
    <property type="entry name" value="HATPase_dom"/>
</dbReference>
<evidence type="ECO:0000256" key="15">
    <source>
        <dbReference type="SAM" id="Phobius"/>
    </source>
</evidence>
<keyword evidence="13" id="KW-0902">Two-component regulatory system</keyword>
<dbReference type="PANTHER" id="PTHR44936:SF5">
    <property type="entry name" value="SENSOR HISTIDINE KINASE ENVZ"/>
    <property type="match status" value="1"/>
</dbReference>
<evidence type="ECO:0000256" key="1">
    <source>
        <dbReference type="ARBA" id="ARBA00000085"/>
    </source>
</evidence>
<feature type="domain" description="HAMP" evidence="17">
    <location>
        <begin position="255"/>
        <end position="307"/>
    </location>
</feature>
<dbReference type="Pfam" id="PF00512">
    <property type="entry name" value="HisKA"/>
    <property type="match status" value="1"/>
</dbReference>
<evidence type="ECO:0000256" key="10">
    <source>
        <dbReference type="ARBA" id="ARBA00022777"/>
    </source>
</evidence>
<dbReference type="InterPro" id="IPR003660">
    <property type="entry name" value="HAMP_dom"/>
</dbReference>
<feature type="transmembrane region" description="Helical" evidence="15">
    <location>
        <begin position="50"/>
        <end position="71"/>
    </location>
</feature>